<feature type="transmembrane region" description="Helical" evidence="1">
    <location>
        <begin position="371"/>
        <end position="390"/>
    </location>
</feature>
<dbReference type="AlphaFoldDB" id="A0A9P8RXC1"/>
<feature type="transmembrane region" description="Helical" evidence="1">
    <location>
        <begin position="93"/>
        <end position="121"/>
    </location>
</feature>
<proteinExistence type="predicted"/>
<name>A0A9P8RXC1_9EUKA</name>
<evidence type="ECO:0000313" key="2">
    <source>
        <dbReference type="EMBL" id="KAH0572585.1"/>
    </source>
</evidence>
<keyword evidence="1" id="KW-0472">Membrane</keyword>
<dbReference type="GeneID" id="94298719"/>
<feature type="transmembrane region" description="Helical" evidence="1">
    <location>
        <begin position="202"/>
        <end position="220"/>
    </location>
</feature>
<feature type="transmembrane region" description="Helical" evidence="1">
    <location>
        <begin position="141"/>
        <end position="159"/>
    </location>
</feature>
<keyword evidence="1" id="KW-1133">Transmembrane helix</keyword>
<sequence>MVINEFIHDNAKKKSLRCFVAIFFMLLDVLVCMGLGVAMIFFYHLVLGLNKKNLLLYGPSIATEVAVHQVFFFPCMSGYPKIKEWCSRQNRYVVFAAYFSALLAASFVSIFVQCAIFDFVWYTRKDSSGTVIFTKPAYGSLIGMHQLLTFVIITSHTILGNYHLFKDVDPFAAGVCAEIITWTVWGIWIGRALSPLSNLNQIGGYIQWIPLVNLMNHGIFKRANLSGFKNDLSKFGLLFAGVQVPIMICYLLSALFDYYVIIRPFSNGGERDPHLVGHHIWSLAALAWLPFQITGTRLAPIFYDGFCKTTDGKNRWVRMFVWVVLFLLLCVPFTAAFYTYFQMFIYNYLIIGVLKCTDHKGNPLSPDVIGWPLRPAYFFGFGVGIVYAVWHDCTNLANIQYIQSRIDTPIDSNRISNCSKHIFEASNSVSISFNEQITF</sequence>
<keyword evidence="3" id="KW-1185">Reference proteome</keyword>
<dbReference type="RefSeq" id="XP_067763358.1">
    <property type="nucleotide sequence ID" value="XM_067908537.1"/>
</dbReference>
<protein>
    <submittedName>
        <fullName evidence="2">Transmembrane domain-containing protein</fullName>
    </submittedName>
</protein>
<feature type="transmembrane region" description="Helical" evidence="1">
    <location>
        <begin position="171"/>
        <end position="190"/>
    </location>
</feature>
<feature type="transmembrane region" description="Helical" evidence="1">
    <location>
        <begin position="232"/>
        <end position="260"/>
    </location>
</feature>
<dbReference type="KEGG" id="ssao:94298719"/>
<keyword evidence="1 2" id="KW-0812">Transmembrane</keyword>
<feature type="transmembrane region" description="Helical" evidence="1">
    <location>
        <begin position="280"/>
        <end position="299"/>
    </location>
</feature>
<feature type="transmembrane region" description="Helical" evidence="1">
    <location>
        <begin position="320"/>
        <end position="341"/>
    </location>
</feature>
<feature type="transmembrane region" description="Helical" evidence="1">
    <location>
        <begin position="54"/>
        <end position="73"/>
    </location>
</feature>
<organism evidence="2 3">
    <name type="scientific">Spironucleus salmonicida</name>
    <dbReference type="NCBI Taxonomy" id="348837"/>
    <lineage>
        <taxon>Eukaryota</taxon>
        <taxon>Metamonada</taxon>
        <taxon>Diplomonadida</taxon>
        <taxon>Hexamitidae</taxon>
        <taxon>Hexamitinae</taxon>
        <taxon>Spironucleus</taxon>
    </lineage>
</organism>
<reference evidence="2 3" key="1">
    <citation type="journal article" date="2014" name="PLoS Genet.">
        <title>The Genome of Spironucleus salmonicida Highlights a Fish Pathogen Adapted to Fluctuating Environments.</title>
        <authorList>
            <person name="Xu F."/>
            <person name="Jerlstrom-Hultqvist J."/>
            <person name="Einarsson E."/>
            <person name="Astvaldsson A."/>
            <person name="Svard S.G."/>
            <person name="Andersson J.O."/>
        </authorList>
    </citation>
    <scope>NUCLEOTIDE SEQUENCE [LARGE SCALE GENOMIC DNA]</scope>
    <source>
        <strain evidence="2 3">ATCC 50377</strain>
    </source>
</reference>
<feature type="transmembrane region" description="Helical" evidence="1">
    <location>
        <begin position="20"/>
        <end position="42"/>
    </location>
</feature>
<comment type="caution">
    <text evidence="2">The sequence shown here is derived from an EMBL/GenBank/DDBJ whole genome shotgun (WGS) entry which is preliminary data.</text>
</comment>
<dbReference type="Proteomes" id="UP000018208">
    <property type="component" value="Unassembled WGS sequence"/>
</dbReference>
<accession>A0A9P8RXC1</accession>
<evidence type="ECO:0000256" key="1">
    <source>
        <dbReference type="SAM" id="Phobius"/>
    </source>
</evidence>
<dbReference type="EMBL" id="AUWU02000005">
    <property type="protein sequence ID" value="KAH0572585.1"/>
    <property type="molecule type" value="Genomic_DNA"/>
</dbReference>
<gene>
    <name evidence="2" type="ORF">SS50377_24696</name>
</gene>
<evidence type="ECO:0000313" key="3">
    <source>
        <dbReference type="Proteomes" id="UP000018208"/>
    </source>
</evidence>